<dbReference type="Proteomes" id="UP001597187">
    <property type="component" value="Unassembled WGS sequence"/>
</dbReference>
<feature type="non-terminal residue" evidence="1">
    <location>
        <position position="958"/>
    </location>
</feature>
<dbReference type="RefSeq" id="WP_250873395.1">
    <property type="nucleotide sequence ID" value="NZ_JALXFV010000003.1"/>
</dbReference>
<organism evidence="1 2">
    <name type="scientific">Halomarina rubra</name>
    <dbReference type="NCBI Taxonomy" id="2071873"/>
    <lineage>
        <taxon>Archaea</taxon>
        <taxon>Methanobacteriati</taxon>
        <taxon>Methanobacteriota</taxon>
        <taxon>Stenosarchaea group</taxon>
        <taxon>Halobacteria</taxon>
        <taxon>Halobacteriales</taxon>
        <taxon>Natronomonadaceae</taxon>
        <taxon>Halomarina</taxon>
    </lineage>
</organism>
<proteinExistence type="predicted"/>
<evidence type="ECO:0000313" key="1">
    <source>
        <dbReference type="EMBL" id="MFD1513441.1"/>
    </source>
</evidence>
<dbReference type="AlphaFoldDB" id="A0ABD6AUL1"/>
<gene>
    <name evidence="1" type="ORF">ACFSBT_09140</name>
</gene>
<dbReference type="Pfam" id="PF13289">
    <property type="entry name" value="SIR2_2"/>
    <property type="match status" value="1"/>
</dbReference>
<protein>
    <submittedName>
        <fullName evidence="1">SIR2 family protein</fullName>
    </submittedName>
</protein>
<reference evidence="1 2" key="1">
    <citation type="journal article" date="2019" name="Int. J. Syst. Evol. Microbiol.">
        <title>The Global Catalogue of Microorganisms (GCM) 10K type strain sequencing project: providing services to taxonomists for standard genome sequencing and annotation.</title>
        <authorList>
            <consortium name="The Broad Institute Genomics Platform"/>
            <consortium name="The Broad Institute Genome Sequencing Center for Infectious Disease"/>
            <person name="Wu L."/>
            <person name="Ma J."/>
        </authorList>
    </citation>
    <scope>NUCLEOTIDE SEQUENCE [LARGE SCALE GENOMIC DNA]</scope>
    <source>
        <strain evidence="1 2">CGMCC 1.12563</strain>
    </source>
</reference>
<dbReference type="Gene3D" id="3.40.50.1220">
    <property type="entry name" value="TPP-binding domain"/>
    <property type="match status" value="1"/>
</dbReference>
<dbReference type="CDD" id="cd00296">
    <property type="entry name" value="SIR2"/>
    <property type="match status" value="1"/>
</dbReference>
<sequence length="958" mass="107311">MSDTHESPRSTLTKKLNRGSEIVFLTGAGISVRAGIPSAQEIVKKLCDRYPSADITPDTDYADAWRQSPVGGPDDARIRRALIEEWIAGVPPLSGNYPGRWGESAIGSHYLIAELVESGYCDNVLTTNFDHLLEIAFSMNCERTHQVYHTDDQIDPRDLQDANSSVIKLHGDFLYDDLANMSDEMTQRVNENMKRKLLPLLDGRGLVVLGYGGHDESVMSLLRQAAKRDRGLSEGVWWVGYSQIDWVDQLARFKQDADEADVPFYVIEPEDSKSRIPAHEFLIDLFDRLGLSLPAPSPFGVSREIRNVFEAFRGSSGQIRQRPPLKSGIVPGVIPIADQIRTHLSDGAAVWCHNGGSMAQSEAISYVLEHEEISDYCYIDVRGHQTSIGVEFAAELKQAASSSGLSLREFEDNDDILERYLGEGGTIIFDRLPNGADSEFSMKFVQLVHEIITTQSHVNNGNVVVMADLPFLFGKPSHVTNVDLNQQGTKSMQWMNSQLGNLSKGDRQTLSALSIMRYSKPYDVVVELNKTFGGDGVSALVDSELIQEHRGYIRLNYDIPSEVVDCDESDVSETIGDVFGHWVEKVRDDKKEHYLREAEFHYWLATSVDSALEILVEHGDSILGVSDGSLWTTLNDYFRTRLDQTREVMDSLSDEEQEQLLRLYEIAAIGTYGNRVLQLNEISNTIEEYQSTWDDSLLALHEGILNRLNQETYSAFDNLYEAFSTTDSLSIQAEAADELGVCCRGLSNQVGLDSESQSQYQEFAIHWFEVAASLYDDTGDEVAGAYALDNKAGVLIKQDKYCAAYSVLCDVRFTINSHEGSSYDRGTVYEYHTAAFLSAARDSDDSNLTRRYLQSAEGHLFESARMYSEVGYLQELVGLISSVVESTISIRNQHGVELAPNQPAMVSWLVSAVERTDGAIYPQISDMLKEWRDYVTSSHNFVLLNSWIPHQRIIYREV</sequence>
<evidence type="ECO:0000313" key="2">
    <source>
        <dbReference type="Proteomes" id="UP001597187"/>
    </source>
</evidence>
<dbReference type="EMBL" id="JBHUDC010000003">
    <property type="protein sequence ID" value="MFD1513441.1"/>
    <property type="molecule type" value="Genomic_DNA"/>
</dbReference>
<dbReference type="SUPFAM" id="SSF52467">
    <property type="entry name" value="DHS-like NAD/FAD-binding domain"/>
    <property type="match status" value="1"/>
</dbReference>
<comment type="caution">
    <text evidence="1">The sequence shown here is derived from an EMBL/GenBank/DDBJ whole genome shotgun (WGS) entry which is preliminary data.</text>
</comment>
<name>A0ABD6AUL1_9EURY</name>
<keyword evidence="2" id="KW-1185">Reference proteome</keyword>
<accession>A0ABD6AUL1</accession>
<dbReference type="InterPro" id="IPR029035">
    <property type="entry name" value="DHS-like_NAD/FAD-binding_dom"/>
</dbReference>